<comment type="subcellular location">
    <subcellularLocation>
        <location evidence="1">Membrane</location>
        <topology evidence="1">Multi-pass membrane protein</topology>
    </subcellularLocation>
</comment>
<keyword evidence="3 7" id="KW-0813">Transport</keyword>
<dbReference type="FunFam" id="1.20.1250.20:FF:000078">
    <property type="entry name" value="MFS maltose transporter, putative"/>
    <property type="match status" value="1"/>
</dbReference>
<evidence type="ECO:0000313" key="12">
    <source>
        <dbReference type="EnsemblFungi" id="MAPG_09378T0"/>
    </source>
</evidence>
<feature type="transmembrane region" description="Helical" evidence="9">
    <location>
        <begin position="226"/>
        <end position="247"/>
    </location>
</feature>
<dbReference type="GO" id="GO:0016020">
    <property type="term" value="C:membrane"/>
    <property type="evidence" value="ECO:0007669"/>
    <property type="project" value="UniProtKB-SubCell"/>
</dbReference>
<feature type="transmembrane region" description="Helical" evidence="9">
    <location>
        <begin position="411"/>
        <end position="430"/>
    </location>
</feature>
<dbReference type="EnsemblFungi" id="MAPG_09378T0">
    <property type="protein sequence ID" value="MAPG_09378T0"/>
    <property type="gene ID" value="MAPG_09378"/>
</dbReference>
<feature type="transmembrane region" description="Helical" evidence="9">
    <location>
        <begin position="186"/>
        <end position="206"/>
    </location>
</feature>
<evidence type="ECO:0000256" key="7">
    <source>
        <dbReference type="RuleBase" id="RU003346"/>
    </source>
</evidence>
<dbReference type="PANTHER" id="PTHR48022">
    <property type="entry name" value="PLASTIDIC GLUCOSE TRANSPORTER 4"/>
    <property type="match status" value="1"/>
</dbReference>
<dbReference type="InterPro" id="IPR005828">
    <property type="entry name" value="MFS_sugar_transport-like"/>
</dbReference>
<evidence type="ECO:0000256" key="4">
    <source>
        <dbReference type="ARBA" id="ARBA00022692"/>
    </source>
</evidence>
<feature type="transmembrane region" description="Helical" evidence="9">
    <location>
        <begin position="128"/>
        <end position="147"/>
    </location>
</feature>
<reference evidence="12" key="4">
    <citation type="journal article" date="2015" name="G3 (Bethesda)">
        <title>Genome sequences of three phytopathogenic species of the Magnaporthaceae family of fungi.</title>
        <authorList>
            <person name="Okagaki L.H."/>
            <person name="Nunes C.C."/>
            <person name="Sailsbery J."/>
            <person name="Clay B."/>
            <person name="Brown D."/>
            <person name="John T."/>
            <person name="Oh Y."/>
            <person name="Young N."/>
            <person name="Fitzgerald M."/>
            <person name="Haas B.J."/>
            <person name="Zeng Q."/>
            <person name="Young S."/>
            <person name="Adiconis X."/>
            <person name="Fan L."/>
            <person name="Levin J.Z."/>
            <person name="Mitchell T.K."/>
            <person name="Okubara P.A."/>
            <person name="Farman M.L."/>
            <person name="Kohn L.M."/>
            <person name="Birren B."/>
            <person name="Ma L.-J."/>
            <person name="Dean R.A."/>
        </authorList>
    </citation>
    <scope>NUCLEOTIDE SEQUENCE</scope>
    <source>
        <strain evidence="12">ATCC 64411 / 73-15</strain>
    </source>
</reference>
<dbReference type="OrthoDB" id="6612291at2759"/>
<evidence type="ECO:0000256" key="1">
    <source>
        <dbReference type="ARBA" id="ARBA00004141"/>
    </source>
</evidence>
<protein>
    <recommendedName>
        <fullName evidence="10">Major facilitator superfamily (MFS) profile domain-containing protein</fullName>
    </recommendedName>
</protein>
<evidence type="ECO:0000256" key="6">
    <source>
        <dbReference type="ARBA" id="ARBA00023136"/>
    </source>
</evidence>
<reference evidence="12" key="5">
    <citation type="submission" date="2015-06" db="UniProtKB">
        <authorList>
            <consortium name="EnsemblFungi"/>
        </authorList>
    </citation>
    <scope>IDENTIFICATION</scope>
    <source>
        <strain evidence="12">ATCC 64411</strain>
    </source>
</reference>
<dbReference type="PANTHER" id="PTHR48022:SF51">
    <property type="entry name" value="ALPHA-GLUCOSIDE TRANSPORTER, PUTATIVE (AFU_ORTHOLOGUE AFUA_6G11920)-RELATED"/>
    <property type="match status" value="1"/>
</dbReference>
<dbReference type="eggNOG" id="KOG0254">
    <property type="taxonomic scope" value="Eukaryota"/>
</dbReference>
<dbReference type="AlphaFoldDB" id="A0A0C4E9T0"/>
<evidence type="ECO:0000256" key="3">
    <source>
        <dbReference type="ARBA" id="ARBA00022448"/>
    </source>
</evidence>
<dbReference type="InterPro" id="IPR020846">
    <property type="entry name" value="MFS_dom"/>
</dbReference>
<evidence type="ECO:0000256" key="5">
    <source>
        <dbReference type="ARBA" id="ARBA00022989"/>
    </source>
</evidence>
<feature type="compositionally biased region" description="Polar residues" evidence="8">
    <location>
        <begin position="1"/>
        <end position="10"/>
    </location>
</feature>
<dbReference type="InterPro" id="IPR003663">
    <property type="entry name" value="Sugar/inositol_transpt"/>
</dbReference>
<feature type="region of interest" description="Disordered" evidence="8">
    <location>
        <begin position="1"/>
        <end position="31"/>
    </location>
</feature>
<keyword evidence="5 9" id="KW-1133">Transmembrane helix</keyword>
<feature type="transmembrane region" description="Helical" evidence="9">
    <location>
        <begin position="341"/>
        <end position="363"/>
    </location>
</feature>
<gene>
    <name evidence="11" type="ORF">MAPG_09378</name>
</gene>
<accession>A0A0C4E9T0</accession>
<dbReference type="Proteomes" id="UP000011715">
    <property type="component" value="Unassembled WGS sequence"/>
</dbReference>
<feature type="transmembrane region" description="Helical" evidence="9">
    <location>
        <begin position="307"/>
        <end position="329"/>
    </location>
</feature>
<keyword evidence="6 9" id="KW-0472">Membrane</keyword>
<evidence type="ECO:0000313" key="11">
    <source>
        <dbReference type="EMBL" id="KLU90853.1"/>
    </source>
</evidence>
<organism evidence="12 13">
    <name type="scientific">Magnaporthiopsis poae (strain ATCC 64411 / 73-15)</name>
    <name type="common">Kentucky bluegrass fungus</name>
    <name type="synonym">Magnaporthe poae</name>
    <dbReference type="NCBI Taxonomy" id="644358"/>
    <lineage>
        <taxon>Eukaryota</taxon>
        <taxon>Fungi</taxon>
        <taxon>Dikarya</taxon>
        <taxon>Ascomycota</taxon>
        <taxon>Pezizomycotina</taxon>
        <taxon>Sordariomycetes</taxon>
        <taxon>Sordariomycetidae</taxon>
        <taxon>Magnaporthales</taxon>
        <taxon>Magnaporthaceae</taxon>
        <taxon>Magnaporthiopsis</taxon>
    </lineage>
</organism>
<reference evidence="11" key="2">
    <citation type="submission" date="2010-05" db="EMBL/GenBank/DDBJ databases">
        <title>The Genome Sequence of Magnaporthe poae strain ATCC 64411.</title>
        <authorList>
            <consortium name="The Broad Institute Genome Sequencing Platform"/>
            <consortium name="Broad Institute Genome Sequencing Center for Infectious Disease"/>
            <person name="Ma L.-J."/>
            <person name="Dead R."/>
            <person name="Young S."/>
            <person name="Zeng Q."/>
            <person name="Koehrsen M."/>
            <person name="Alvarado L."/>
            <person name="Berlin A."/>
            <person name="Chapman S.B."/>
            <person name="Chen Z."/>
            <person name="Freedman E."/>
            <person name="Gellesch M."/>
            <person name="Goldberg J."/>
            <person name="Griggs A."/>
            <person name="Gujja S."/>
            <person name="Heilman E.R."/>
            <person name="Heiman D."/>
            <person name="Hepburn T."/>
            <person name="Howarth C."/>
            <person name="Jen D."/>
            <person name="Larson L."/>
            <person name="Mehta T."/>
            <person name="Neiman D."/>
            <person name="Pearson M."/>
            <person name="Roberts A."/>
            <person name="Saif S."/>
            <person name="Shea T."/>
            <person name="Shenoy N."/>
            <person name="Sisk P."/>
            <person name="Stolte C."/>
            <person name="Sykes S."/>
            <person name="Walk T."/>
            <person name="White J."/>
            <person name="Yandava C."/>
            <person name="Haas B."/>
            <person name="Nusbaum C."/>
            <person name="Birren B."/>
        </authorList>
    </citation>
    <scope>NUCLEOTIDE SEQUENCE</scope>
    <source>
        <strain evidence="11">ATCC 64411</strain>
    </source>
</reference>
<dbReference type="OMA" id="RWDPTRT"/>
<feature type="transmembrane region" description="Helical" evidence="9">
    <location>
        <begin position="475"/>
        <end position="494"/>
    </location>
</feature>
<sequence length="521" mass="56672">MGKLEQQNSAVPVEPVAEHHDQKHDGEATANQQEHNLTLAEAFRNHKTLIWWCFYWAMCAVGWGFDAQINGNMIAVEAFRRDFGYVADDGKAILPAEWQTAFNSVPTVGQFFGGFLCSWISDRIGRRGGLVFGLLLAGGGAVGEIFAPTRGAFLASKIVLGFGLSFYLTLAPLAASEIAPVALRGYATSGVNLGIALGQLLSNAVVKAFSDRRDSWAYRGPFATQLFFVAFLAVFLPFLPETPWYLARKGKREAAIKAIKQLFGRDYDAETRLRGLEATIEEERRTKATQGRLVDCFRGTNRLRTGISMGVFMCQHLVGIVFVLGYSTYFFQLAGLAESRAFDLSVGVTACGVAGNVTSWFVVERFQSRDTQGASRGTRSTSTLTGLLLLIGIMDVVPAGAANWVQAAATVVYAYVYFLTVGAMAFAILGEASSTTLRAKTISLATATQALCGIVFNFAIPYMVNPDQGNMKGKVGFVFGGLGFLASMACWVYVPELKGKTFDEIDRLFEAKVPPRKMGQH</sequence>
<feature type="transmembrane region" description="Helical" evidence="9">
    <location>
        <begin position="49"/>
        <end position="65"/>
    </location>
</feature>
<dbReference type="NCBIfam" id="TIGR00879">
    <property type="entry name" value="SP"/>
    <property type="match status" value="1"/>
</dbReference>
<dbReference type="Pfam" id="PF00083">
    <property type="entry name" value="Sugar_tr"/>
    <property type="match status" value="1"/>
</dbReference>
<dbReference type="InterPro" id="IPR036259">
    <property type="entry name" value="MFS_trans_sf"/>
</dbReference>
<feature type="transmembrane region" description="Helical" evidence="9">
    <location>
        <begin position="384"/>
        <end position="405"/>
    </location>
</feature>
<feature type="transmembrane region" description="Helical" evidence="9">
    <location>
        <begin position="153"/>
        <end position="174"/>
    </location>
</feature>
<dbReference type="Gene3D" id="1.20.1250.20">
    <property type="entry name" value="MFS general substrate transporter like domains"/>
    <property type="match status" value="1"/>
</dbReference>
<name>A0A0C4E9T0_MAGP6</name>
<dbReference type="VEuPathDB" id="FungiDB:MAPG_09378"/>
<dbReference type="EMBL" id="ADBL01002394">
    <property type="status" value="NOT_ANNOTATED_CDS"/>
    <property type="molecule type" value="Genomic_DNA"/>
</dbReference>
<dbReference type="GO" id="GO:0005351">
    <property type="term" value="F:carbohydrate:proton symporter activity"/>
    <property type="evidence" value="ECO:0007669"/>
    <property type="project" value="TreeGrafter"/>
</dbReference>
<reference evidence="13" key="1">
    <citation type="submission" date="2010-05" db="EMBL/GenBank/DDBJ databases">
        <title>The genome sequence of Magnaporthe poae strain ATCC 64411.</title>
        <authorList>
            <person name="Ma L.-J."/>
            <person name="Dead R."/>
            <person name="Young S."/>
            <person name="Zeng Q."/>
            <person name="Koehrsen M."/>
            <person name="Alvarado L."/>
            <person name="Berlin A."/>
            <person name="Chapman S.B."/>
            <person name="Chen Z."/>
            <person name="Freedman E."/>
            <person name="Gellesch M."/>
            <person name="Goldberg J."/>
            <person name="Griggs A."/>
            <person name="Gujja S."/>
            <person name="Heilman E.R."/>
            <person name="Heiman D."/>
            <person name="Hepburn T."/>
            <person name="Howarth C."/>
            <person name="Jen D."/>
            <person name="Larson L."/>
            <person name="Mehta T."/>
            <person name="Neiman D."/>
            <person name="Pearson M."/>
            <person name="Roberts A."/>
            <person name="Saif S."/>
            <person name="Shea T."/>
            <person name="Shenoy N."/>
            <person name="Sisk P."/>
            <person name="Stolte C."/>
            <person name="Sykes S."/>
            <person name="Walk T."/>
            <person name="White J."/>
            <person name="Yandava C."/>
            <person name="Haas B."/>
            <person name="Nusbaum C."/>
            <person name="Birren B."/>
        </authorList>
    </citation>
    <scope>NUCLEOTIDE SEQUENCE [LARGE SCALE GENOMIC DNA]</scope>
    <source>
        <strain evidence="13">ATCC 64411 / 73-15</strain>
    </source>
</reference>
<keyword evidence="13" id="KW-1185">Reference proteome</keyword>
<feature type="domain" description="Major facilitator superfamily (MFS) profile" evidence="10">
    <location>
        <begin position="52"/>
        <end position="498"/>
    </location>
</feature>
<feature type="transmembrane region" description="Helical" evidence="9">
    <location>
        <begin position="442"/>
        <end position="463"/>
    </location>
</feature>
<dbReference type="PROSITE" id="PS50850">
    <property type="entry name" value="MFS"/>
    <property type="match status" value="1"/>
</dbReference>
<evidence type="ECO:0000259" key="10">
    <source>
        <dbReference type="PROSITE" id="PS50850"/>
    </source>
</evidence>
<comment type="similarity">
    <text evidence="2 7">Belongs to the major facilitator superfamily. Sugar transporter (TC 2.A.1.1) family.</text>
</comment>
<dbReference type="InterPro" id="IPR050360">
    <property type="entry name" value="MFS_Sugar_Transporters"/>
</dbReference>
<reference evidence="11" key="3">
    <citation type="submission" date="2011-03" db="EMBL/GenBank/DDBJ databases">
        <title>Annotation of Magnaporthe poae ATCC 64411.</title>
        <authorList>
            <person name="Ma L.-J."/>
            <person name="Dead R."/>
            <person name="Young S.K."/>
            <person name="Zeng Q."/>
            <person name="Gargeya S."/>
            <person name="Fitzgerald M."/>
            <person name="Haas B."/>
            <person name="Abouelleil A."/>
            <person name="Alvarado L."/>
            <person name="Arachchi H.M."/>
            <person name="Berlin A."/>
            <person name="Brown A."/>
            <person name="Chapman S.B."/>
            <person name="Chen Z."/>
            <person name="Dunbar C."/>
            <person name="Freedman E."/>
            <person name="Gearin G."/>
            <person name="Gellesch M."/>
            <person name="Goldberg J."/>
            <person name="Griggs A."/>
            <person name="Gujja S."/>
            <person name="Heiman D."/>
            <person name="Howarth C."/>
            <person name="Larson L."/>
            <person name="Lui A."/>
            <person name="MacDonald P.J.P."/>
            <person name="Mehta T."/>
            <person name="Montmayeur A."/>
            <person name="Murphy C."/>
            <person name="Neiman D."/>
            <person name="Pearson M."/>
            <person name="Priest M."/>
            <person name="Roberts A."/>
            <person name="Saif S."/>
            <person name="Shea T."/>
            <person name="Shenoy N."/>
            <person name="Sisk P."/>
            <person name="Stolte C."/>
            <person name="Sykes S."/>
            <person name="Yandava C."/>
            <person name="Wortman J."/>
            <person name="Nusbaum C."/>
            <person name="Birren B."/>
        </authorList>
    </citation>
    <scope>NUCLEOTIDE SEQUENCE</scope>
    <source>
        <strain evidence="11">ATCC 64411</strain>
    </source>
</reference>
<evidence type="ECO:0000256" key="8">
    <source>
        <dbReference type="SAM" id="MobiDB-lite"/>
    </source>
</evidence>
<feature type="compositionally biased region" description="Basic and acidic residues" evidence="8">
    <location>
        <begin position="16"/>
        <end position="27"/>
    </location>
</feature>
<dbReference type="SUPFAM" id="SSF103473">
    <property type="entry name" value="MFS general substrate transporter"/>
    <property type="match status" value="1"/>
</dbReference>
<dbReference type="EMBL" id="GL876976">
    <property type="protein sequence ID" value="KLU90853.1"/>
    <property type="molecule type" value="Genomic_DNA"/>
</dbReference>
<proteinExistence type="inferred from homology"/>
<keyword evidence="4 9" id="KW-0812">Transmembrane</keyword>
<evidence type="ECO:0000256" key="9">
    <source>
        <dbReference type="SAM" id="Phobius"/>
    </source>
</evidence>
<evidence type="ECO:0000256" key="2">
    <source>
        <dbReference type="ARBA" id="ARBA00010992"/>
    </source>
</evidence>
<evidence type="ECO:0000313" key="13">
    <source>
        <dbReference type="Proteomes" id="UP000011715"/>
    </source>
</evidence>